<evidence type="ECO:0000313" key="3">
    <source>
        <dbReference type="RefSeq" id="XP_057386781.1"/>
    </source>
</evidence>
<evidence type="ECO:0000313" key="2">
    <source>
        <dbReference type="Proteomes" id="UP001652580"/>
    </source>
</evidence>
<dbReference type="Proteomes" id="UP001652580">
    <property type="component" value="Chromosome 1"/>
</dbReference>
<dbReference type="RefSeq" id="XP_057386781.1">
    <property type="nucleotide sequence ID" value="XM_057530798.1"/>
</dbReference>
<organism evidence="2 3">
    <name type="scientific">Balaenoptera acutorostrata</name>
    <name type="common">Common minke whale</name>
    <name type="synonym">Balaena rostrata</name>
    <dbReference type="NCBI Taxonomy" id="9767"/>
    <lineage>
        <taxon>Eukaryota</taxon>
        <taxon>Metazoa</taxon>
        <taxon>Chordata</taxon>
        <taxon>Craniata</taxon>
        <taxon>Vertebrata</taxon>
        <taxon>Euteleostomi</taxon>
        <taxon>Mammalia</taxon>
        <taxon>Eutheria</taxon>
        <taxon>Laurasiatheria</taxon>
        <taxon>Artiodactyla</taxon>
        <taxon>Whippomorpha</taxon>
        <taxon>Cetacea</taxon>
        <taxon>Mysticeti</taxon>
        <taxon>Balaenopteridae</taxon>
        <taxon>Balaenoptera</taxon>
    </lineage>
</organism>
<feature type="region of interest" description="Disordered" evidence="1">
    <location>
        <begin position="167"/>
        <end position="215"/>
    </location>
</feature>
<accession>A0ABM3SAA6</accession>
<dbReference type="InterPro" id="IPR027852">
    <property type="entry name" value="C1ORF64"/>
</dbReference>
<dbReference type="PANTHER" id="PTHR38494">
    <property type="entry name" value="STEROID RECEPTOR-ASSOCIATED AND REGULATED PROTEIN"/>
    <property type="match status" value="1"/>
</dbReference>
<name>A0ABM3SAA6_BALAC</name>
<gene>
    <name evidence="3" type="primary">SRARP</name>
</gene>
<dbReference type="GeneID" id="103011223"/>
<keyword evidence="3" id="KW-0675">Receptor</keyword>
<sequence>MDVFNPVDITPLIKAVPQLLQASSCGSWWNSLSGSGAGKYKTSGPRVGAASWKRLLTTAASASAEPGAMESVAVPTEDPRDLRACPQVRGLETDLETSSGGKPARHRKAIPKAHLTFVIDCTHGKQISLAALPGPPRVPSPNLGPVIPPMKTYILLCGENRPRHVTQEAPLGGGGLAQTRGPLPPCRETTAPASSPASPLCLQGAPEAKGGPVKTVSSRSSAWGTVIVSLKALSSCVCGQAD</sequence>
<dbReference type="PANTHER" id="PTHR38494:SF1">
    <property type="entry name" value="STEROID RECEPTOR-ASSOCIATED AND REGULATED PROTEIN"/>
    <property type="match status" value="1"/>
</dbReference>
<keyword evidence="2" id="KW-1185">Reference proteome</keyword>
<proteinExistence type="predicted"/>
<protein>
    <submittedName>
        <fullName evidence="3">Steroid receptor-associated and regulated protein</fullName>
    </submittedName>
</protein>
<reference evidence="2" key="1">
    <citation type="submission" date="2025-05" db="UniProtKB">
        <authorList>
            <consortium name="RefSeq"/>
        </authorList>
    </citation>
    <scope>NUCLEOTIDE SEQUENCE [LARGE SCALE GENOMIC DNA]</scope>
</reference>
<reference evidence="3" key="2">
    <citation type="submission" date="2025-08" db="UniProtKB">
        <authorList>
            <consortium name="RefSeq"/>
        </authorList>
    </citation>
    <scope>IDENTIFICATION</scope>
</reference>
<dbReference type="Pfam" id="PF15547">
    <property type="entry name" value="C1ORF64"/>
    <property type="match status" value="1"/>
</dbReference>
<evidence type="ECO:0000256" key="1">
    <source>
        <dbReference type="SAM" id="MobiDB-lite"/>
    </source>
</evidence>